<feature type="compositionally biased region" description="Low complexity" evidence="1">
    <location>
        <begin position="55"/>
        <end position="111"/>
    </location>
</feature>
<keyword evidence="3" id="KW-1185">Reference proteome</keyword>
<dbReference type="Proteomes" id="UP000001072">
    <property type="component" value="Unassembled WGS sequence"/>
</dbReference>
<dbReference type="GeneID" id="18929671"/>
<gene>
    <name evidence="2" type="ORF">MELLADRAFT_61096</name>
</gene>
<dbReference type="AlphaFoldDB" id="F4RDL1"/>
<feature type="compositionally biased region" description="Basic and acidic residues" evidence="1">
    <location>
        <begin position="124"/>
        <end position="168"/>
    </location>
</feature>
<evidence type="ECO:0000256" key="1">
    <source>
        <dbReference type="SAM" id="MobiDB-lite"/>
    </source>
</evidence>
<dbReference type="RefSeq" id="XP_007407317.1">
    <property type="nucleotide sequence ID" value="XM_007407255.1"/>
</dbReference>
<feature type="region of interest" description="Disordered" evidence="1">
    <location>
        <begin position="24"/>
        <end position="168"/>
    </location>
</feature>
<protein>
    <submittedName>
        <fullName evidence="2">Uncharacterized protein</fullName>
    </submittedName>
</protein>
<dbReference type="InParanoid" id="F4RDL1"/>
<feature type="compositionally biased region" description="Polar residues" evidence="1">
    <location>
        <begin position="28"/>
        <end position="41"/>
    </location>
</feature>
<evidence type="ECO:0000313" key="2">
    <source>
        <dbReference type="EMBL" id="EGG09590.1"/>
    </source>
</evidence>
<sequence length="168" mass="18067">MPLKRTKRSPAVVMKINLKSFEPDLSQVLESPPSSAASTVLNFDEPTANAAEAPSNSSTVNEVSISSSSSNNITNSTTSSSIIGSSESSSTPDNNSSNSSTSSSEVCSSSEIRPLRQKRIRSPQKGDEARGSKRKREVEEPRKKIPRRDSTDAQPESSKRLSDPELDP</sequence>
<organism evidence="3">
    <name type="scientific">Melampsora larici-populina (strain 98AG31 / pathotype 3-4-7)</name>
    <name type="common">Poplar leaf rust fungus</name>
    <dbReference type="NCBI Taxonomy" id="747676"/>
    <lineage>
        <taxon>Eukaryota</taxon>
        <taxon>Fungi</taxon>
        <taxon>Dikarya</taxon>
        <taxon>Basidiomycota</taxon>
        <taxon>Pucciniomycotina</taxon>
        <taxon>Pucciniomycetes</taxon>
        <taxon>Pucciniales</taxon>
        <taxon>Melampsoraceae</taxon>
        <taxon>Melampsora</taxon>
    </lineage>
</organism>
<dbReference type="KEGG" id="mlr:MELLADRAFT_61096"/>
<reference evidence="3" key="1">
    <citation type="journal article" date="2011" name="Proc. Natl. Acad. Sci. U.S.A.">
        <title>Obligate biotrophy features unraveled by the genomic analysis of rust fungi.</title>
        <authorList>
            <person name="Duplessis S."/>
            <person name="Cuomo C.A."/>
            <person name="Lin Y.-C."/>
            <person name="Aerts A."/>
            <person name="Tisserant E."/>
            <person name="Veneault-Fourrey C."/>
            <person name="Joly D.L."/>
            <person name="Hacquard S."/>
            <person name="Amselem J."/>
            <person name="Cantarel B.L."/>
            <person name="Chiu R."/>
            <person name="Coutinho P.M."/>
            <person name="Feau N."/>
            <person name="Field M."/>
            <person name="Frey P."/>
            <person name="Gelhaye E."/>
            <person name="Goldberg J."/>
            <person name="Grabherr M.G."/>
            <person name="Kodira C.D."/>
            <person name="Kohler A."/>
            <person name="Kuees U."/>
            <person name="Lindquist E.A."/>
            <person name="Lucas S.M."/>
            <person name="Mago R."/>
            <person name="Mauceli E."/>
            <person name="Morin E."/>
            <person name="Murat C."/>
            <person name="Pangilinan J.L."/>
            <person name="Park R."/>
            <person name="Pearson M."/>
            <person name="Quesneville H."/>
            <person name="Rouhier N."/>
            <person name="Sakthikumar S."/>
            <person name="Salamov A.A."/>
            <person name="Schmutz J."/>
            <person name="Selles B."/>
            <person name="Shapiro H."/>
            <person name="Tanguay P."/>
            <person name="Tuskan G.A."/>
            <person name="Henrissat B."/>
            <person name="Van de Peer Y."/>
            <person name="Rouze P."/>
            <person name="Ellis J.G."/>
            <person name="Dodds P.N."/>
            <person name="Schein J.E."/>
            <person name="Zhong S."/>
            <person name="Hamelin R.C."/>
            <person name="Grigoriev I.V."/>
            <person name="Szabo L.J."/>
            <person name="Martin F."/>
        </authorList>
    </citation>
    <scope>NUCLEOTIDE SEQUENCE [LARGE SCALE GENOMIC DNA]</scope>
    <source>
        <strain evidence="3">98AG31 / pathotype 3-4-7</strain>
    </source>
</reference>
<accession>F4RDL1</accession>
<name>F4RDL1_MELLP</name>
<evidence type="ECO:0000313" key="3">
    <source>
        <dbReference type="Proteomes" id="UP000001072"/>
    </source>
</evidence>
<proteinExistence type="predicted"/>
<dbReference type="EMBL" id="GL883097">
    <property type="protein sequence ID" value="EGG09590.1"/>
    <property type="molecule type" value="Genomic_DNA"/>
</dbReference>
<dbReference type="VEuPathDB" id="FungiDB:MELLADRAFT_61096"/>
<dbReference type="HOGENOM" id="CLU_1687018_0_0_1"/>